<dbReference type="InterPro" id="IPR027417">
    <property type="entry name" value="P-loop_NTPase"/>
</dbReference>
<dbReference type="SUPFAM" id="SSF52540">
    <property type="entry name" value="P-loop containing nucleoside triphosphate hydrolases"/>
    <property type="match status" value="1"/>
</dbReference>
<dbReference type="Proteomes" id="UP001348641">
    <property type="component" value="Unassembled WGS sequence"/>
</dbReference>
<accession>A0ABU7KMS1</accession>
<organism evidence="1 2">
    <name type="scientific">Nocardiopsis tropica</name>
    <dbReference type="NCBI Taxonomy" id="109330"/>
    <lineage>
        <taxon>Bacteria</taxon>
        <taxon>Bacillati</taxon>
        <taxon>Actinomycetota</taxon>
        <taxon>Actinomycetes</taxon>
        <taxon>Streptosporangiales</taxon>
        <taxon>Nocardiopsidaceae</taxon>
        <taxon>Nocardiopsis</taxon>
    </lineage>
</organism>
<dbReference type="RefSeq" id="WP_330157795.1">
    <property type="nucleotide sequence ID" value="NZ_BAAAJA010000072.1"/>
</dbReference>
<reference evidence="1 2" key="1">
    <citation type="submission" date="2023-07" db="EMBL/GenBank/DDBJ databases">
        <authorList>
            <person name="Girao M."/>
            <person name="Carvalho M.F."/>
        </authorList>
    </citation>
    <scope>NUCLEOTIDE SEQUENCE [LARGE SCALE GENOMIC DNA]</scope>
    <source>
        <strain evidence="1 2">66/93</strain>
    </source>
</reference>
<gene>
    <name evidence="1" type="ORF">Q8A49_08790</name>
</gene>
<proteinExistence type="predicted"/>
<evidence type="ECO:0000313" key="1">
    <source>
        <dbReference type="EMBL" id="MEE2050593.1"/>
    </source>
</evidence>
<sequence length="255" mass="27115">MLVGVTSVKGSPGVSTLALAMTLAWQNPVLLAELDPAGGDLRPRLMPSLNGSHQLLNLASLDSLTSRDVASQVVSLDPPQHTKVVLPGLTDPTTAPALGQTWTELADVLTSFHLRERHAPLDVIADCGRLGADSPHAVLARADVVVVVLRARLDSVALAAPAIRRWKATSHVPILPVVVQNGPYSPRDIDQTLGARSVRLHFDAKGAQALESGRWGRKLDHSPLMRGARGLINHVAKKDSRRDVEAFLAAGSSRG</sequence>
<dbReference type="EMBL" id="JAUUCC010000017">
    <property type="protein sequence ID" value="MEE2050593.1"/>
    <property type="molecule type" value="Genomic_DNA"/>
</dbReference>
<protein>
    <submittedName>
        <fullName evidence="1">Uncharacterized protein</fullName>
    </submittedName>
</protein>
<dbReference type="Gene3D" id="3.40.50.300">
    <property type="entry name" value="P-loop containing nucleotide triphosphate hydrolases"/>
    <property type="match status" value="1"/>
</dbReference>
<comment type="caution">
    <text evidence="1">The sequence shown here is derived from an EMBL/GenBank/DDBJ whole genome shotgun (WGS) entry which is preliminary data.</text>
</comment>
<evidence type="ECO:0000313" key="2">
    <source>
        <dbReference type="Proteomes" id="UP001348641"/>
    </source>
</evidence>
<name>A0ABU7KMS1_9ACTN</name>